<evidence type="ECO:0000256" key="1">
    <source>
        <dbReference type="ARBA" id="ARBA00023015"/>
    </source>
</evidence>
<dbReference type="GO" id="GO:0003700">
    <property type="term" value="F:DNA-binding transcription factor activity"/>
    <property type="evidence" value="ECO:0007669"/>
    <property type="project" value="TreeGrafter"/>
</dbReference>
<feature type="region of interest" description="Disordered" evidence="5">
    <location>
        <begin position="1"/>
        <end position="24"/>
    </location>
</feature>
<keyword evidence="3" id="KW-0804">Transcription</keyword>
<evidence type="ECO:0000256" key="3">
    <source>
        <dbReference type="ARBA" id="ARBA00023163"/>
    </source>
</evidence>
<dbReference type="Proteomes" id="UP000578077">
    <property type="component" value="Unassembled WGS sequence"/>
</dbReference>
<dbReference type="SUPFAM" id="SSF46689">
    <property type="entry name" value="Homeodomain-like"/>
    <property type="match status" value="1"/>
</dbReference>
<evidence type="ECO:0000256" key="4">
    <source>
        <dbReference type="PROSITE-ProRule" id="PRU00335"/>
    </source>
</evidence>
<reference evidence="7 8" key="1">
    <citation type="submission" date="2020-08" db="EMBL/GenBank/DDBJ databases">
        <title>Sequencing the genomes of 1000 actinobacteria strains.</title>
        <authorList>
            <person name="Klenk H.-P."/>
        </authorList>
    </citation>
    <scope>NUCLEOTIDE SEQUENCE [LARGE SCALE GENOMIC DNA]</scope>
    <source>
        <strain evidence="7 8">DSM 44593</strain>
    </source>
</reference>
<feature type="domain" description="HTH tetR-type" evidence="6">
    <location>
        <begin position="28"/>
        <end position="87"/>
    </location>
</feature>
<accession>A0A841E5B5</accession>
<feature type="DNA-binding region" description="H-T-H motif" evidence="4">
    <location>
        <begin position="50"/>
        <end position="69"/>
    </location>
</feature>
<dbReference type="InterPro" id="IPR009057">
    <property type="entry name" value="Homeodomain-like_sf"/>
</dbReference>
<evidence type="ECO:0000256" key="5">
    <source>
        <dbReference type="SAM" id="MobiDB-lite"/>
    </source>
</evidence>
<protein>
    <submittedName>
        <fullName evidence="7">AcrR family transcriptional regulator</fullName>
    </submittedName>
</protein>
<sequence>MSDEADACGDAAAGGSSGAGGSVSARGRATRARLLAAARTAILEGDGTVEVAAVARRAGVSAGLLYRYFTGKDGLVAAVVDDFYDGYDREVFATRLDGALSWPEREHARLRREIDFLCDAPLGRMVIGRRLCERAAAQTDAQRLAGQIDLAARSIAKAQREGELDGSFSPRFAAAATLGAFRELMAEALSGDADPPRAELLEAMWRVGSSLLLHSPASESSSSR</sequence>
<keyword evidence="1" id="KW-0805">Transcription regulation</keyword>
<evidence type="ECO:0000259" key="6">
    <source>
        <dbReference type="PROSITE" id="PS50977"/>
    </source>
</evidence>
<keyword evidence="8" id="KW-1185">Reference proteome</keyword>
<dbReference type="RefSeq" id="WP_184632647.1">
    <property type="nucleotide sequence ID" value="NZ_BAABKT010000044.1"/>
</dbReference>
<evidence type="ECO:0000313" key="8">
    <source>
        <dbReference type="Proteomes" id="UP000578077"/>
    </source>
</evidence>
<organism evidence="7 8">
    <name type="scientific">Streptomonospora salina</name>
    <dbReference type="NCBI Taxonomy" id="104205"/>
    <lineage>
        <taxon>Bacteria</taxon>
        <taxon>Bacillati</taxon>
        <taxon>Actinomycetota</taxon>
        <taxon>Actinomycetes</taxon>
        <taxon>Streptosporangiales</taxon>
        <taxon>Nocardiopsidaceae</taxon>
        <taxon>Streptomonospora</taxon>
    </lineage>
</organism>
<dbReference type="InterPro" id="IPR036271">
    <property type="entry name" value="Tet_transcr_reg_TetR-rel_C_sf"/>
</dbReference>
<dbReference type="AlphaFoldDB" id="A0A841E5B5"/>
<dbReference type="PANTHER" id="PTHR30055:SF234">
    <property type="entry name" value="HTH-TYPE TRANSCRIPTIONAL REGULATOR BETI"/>
    <property type="match status" value="1"/>
</dbReference>
<keyword evidence="2 4" id="KW-0238">DNA-binding</keyword>
<dbReference type="GO" id="GO:0000976">
    <property type="term" value="F:transcription cis-regulatory region binding"/>
    <property type="evidence" value="ECO:0007669"/>
    <property type="project" value="TreeGrafter"/>
</dbReference>
<dbReference type="EMBL" id="JACHLY010000001">
    <property type="protein sequence ID" value="MBB5996479.1"/>
    <property type="molecule type" value="Genomic_DNA"/>
</dbReference>
<dbReference type="Gene3D" id="1.10.357.10">
    <property type="entry name" value="Tetracycline Repressor, domain 2"/>
    <property type="match status" value="1"/>
</dbReference>
<dbReference type="InterPro" id="IPR050109">
    <property type="entry name" value="HTH-type_TetR-like_transc_reg"/>
</dbReference>
<comment type="caution">
    <text evidence="7">The sequence shown here is derived from an EMBL/GenBank/DDBJ whole genome shotgun (WGS) entry which is preliminary data.</text>
</comment>
<evidence type="ECO:0000313" key="7">
    <source>
        <dbReference type="EMBL" id="MBB5996479.1"/>
    </source>
</evidence>
<dbReference type="InterPro" id="IPR001647">
    <property type="entry name" value="HTH_TetR"/>
</dbReference>
<name>A0A841E5B5_9ACTN</name>
<dbReference type="PROSITE" id="PS50977">
    <property type="entry name" value="HTH_TETR_2"/>
    <property type="match status" value="1"/>
</dbReference>
<proteinExistence type="predicted"/>
<dbReference type="PANTHER" id="PTHR30055">
    <property type="entry name" value="HTH-TYPE TRANSCRIPTIONAL REGULATOR RUTR"/>
    <property type="match status" value="1"/>
</dbReference>
<gene>
    <name evidence="7" type="ORF">HNR25_000230</name>
</gene>
<dbReference type="SUPFAM" id="SSF48498">
    <property type="entry name" value="Tetracyclin repressor-like, C-terminal domain"/>
    <property type="match status" value="1"/>
</dbReference>
<dbReference type="Pfam" id="PF00440">
    <property type="entry name" value="TetR_N"/>
    <property type="match status" value="1"/>
</dbReference>
<evidence type="ECO:0000256" key="2">
    <source>
        <dbReference type="ARBA" id="ARBA00023125"/>
    </source>
</evidence>